<dbReference type="RefSeq" id="WP_126660306.1">
    <property type="nucleotide sequence ID" value="NZ_RYYR01000030.1"/>
</dbReference>
<evidence type="ECO:0000259" key="3">
    <source>
        <dbReference type="PROSITE" id="PS51832"/>
    </source>
</evidence>
<proteinExistence type="predicted"/>
<feature type="transmembrane region" description="Helical" evidence="1">
    <location>
        <begin position="84"/>
        <end position="105"/>
    </location>
</feature>
<dbReference type="InterPro" id="IPR006675">
    <property type="entry name" value="HDIG_dom"/>
</dbReference>
<organism evidence="4 5">
    <name type="scientific">Lysinibacillus antri</name>
    <dbReference type="NCBI Taxonomy" id="2498145"/>
    <lineage>
        <taxon>Bacteria</taxon>
        <taxon>Bacillati</taxon>
        <taxon>Bacillota</taxon>
        <taxon>Bacilli</taxon>
        <taxon>Bacillales</taxon>
        <taxon>Bacillaceae</taxon>
        <taxon>Lysinibacillus</taxon>
    </lineage>
</organism>
<gene>
    <name evidence="4" type="ORF">EK386_16640</name>
</gene>
<dbReference type="CDD" id="cd00077">
    <property type="entry name" value="HDc"/>
    <property type="match status" value="1"/>
</dbReference>
<keyword evidence="1" id="KW-0812">Transmembrane</keyword>
<dbReference type="SUPFAM" id="SSF109604">
    <property type="entry name" value="HD-domain/PDEase-like"/>
    <property type="match status" value="1"/>
</dbReference>
<evidence type="ECO:0000313" key="5">
    <source>
        <dbReference type="Proteomes" id="UP000287910"/>
    </source>
</evidence>
<comment type="caution">
    <text evidence="4">The sequence shown here is derived from an EMBL/GenBank/DDBJ whole genome shotgun (WGS) entry which is preliminary data.</text>
</comment>
<sequence length="306" mass="35459">MDQLFTRWLDKPIYFRIAFVVILLFSSIINQFILNGDGKLYTLYILSVILLGIGFYNKPLLLIVLTILVVTCRYILIPDSHSRISIYLIHVFTYLFITFISAGLMKYIQKVREHHLELTTTLANALDSRDPYTRHHSENVAKYSVLIAQKMNLPKDYCDIIRKGALLHDIGKIGIPEHILTKNEKLTDEEYHIIKSHPVIGHKMIQHIATFHKNGVLDIVLYHHERFDGKGYPKGLKGTDIPLFARIVAVADTFDAMTSKRVYRNELDLNYTLNEIRKNKGTQFDPEIVDVFLSLFEDNQTILERK</sequence>
<evidence type="ECO:0000256" key="1">
    <source>
        <dbReference type="SAM" id="Phobius"/>
    </source>
</evidence>
<dbReference type="Proteomes" id="UP000287910">
    <property type="component" value="Unassembled WGS sequence"/>
</dbReference>
<dbReference type="PROSITE" id="PS51831">
    <property type="entry name" value="HD"/>
    <property type="match status" value="1"/>
</dbReference>
<feature type="domain" description="HD-GYP" evidence="3">
    <location>
        <begin position="111"/>
        <end position="306"/>
    </location>
</feature>
<dbReference type="Gene3D" id="1.10.3210.10">
    <property type="entry name" value="Hypothetical protein af1432"/>
    <property type="match status" value="1"/>
</dbReference>
<accession>A0A3S0R4I1</accession>
<evidence type="ECO:0000313" key="4">
    <source>
        <dbReference type="EMBL" id="RUL48709.1"/>
    </source>
</evidence>
<protein>
    <submittedName>
        <fullName evidence="4">HD-GYP domain-containing protein</fullName>
    </submittedName>
</protein>
<dbReference type="EMBL" id="RYYR01000030">
    <property type="protein sequence ID" value="RUL48709.1"/>
    <property type="molecule type" value="Genomic_DNA"/>
</dbReference>
<feature type="transmembrane region" description="Helical" evidence="1">
    <location>
        <begin position="12"/>
        <end position="34"/>
    </location>
</feature>
<dbReference type="AlphaFoldDB" id="A0A3S0R4I1"/>
<feature type="domain" description="HD" evidence="2">
    <location>
        <begin position="133"/>
        <end position="257"/>
    </location>
</feature>
<dbReference type="InterPro" id="IPR003607">
    <property type="entry name" value="HD/PDEase_dom"/>
</dbReference>
<keyword evidence="1" id="KW-1133">Transmembrane helix</keyword>
<dbReference type="SMART" id="SM00471">
    <property type="entry name" value="HDc"/>
    <property type="match status" value="1"/>
</dbReference>
<reference evidence="4 5" key="1">
    <citation type="submission" date="2018-12" db="EMBL/GenBank/DDBJ databases">
        <title>Lysinibacillus antri sp. nov., isolated from a cave soil.</title>
        <authorList>
            <person name="Narsing Rao M.P."/>
            <person name="Zhang H."/>
            <person name="Dong Z.-Y."/>
            <person name="Niu X.-K."/>
            <person name="Zhang K."/>
            <person name="Fang B.-Z."/>
            <person name="Kang Y.-Q."/>
            <person name="Xiao M."/>
            <person name="Li W.-J."/>
        </authorList>
    </citation>
    <scope>NUCLEOTIDE SEQUENCE [LARGE SCALE GENOMIC DNA]</scope>
    <source>
        <strain evidence="4 5">SYSU K30002</strain>
    </source>
</reference>
<name>A0A3S0R4I1_9BACI</name>
<dbReference type="InterPro" id="IPR037522">
    <property type="entry name" value="HD_GYP_dom"/>
</dbReference>
<dbReference type="InterPro" id="IPR006674">
    <property type="entry name" value="HD_domain"/>
</dbReference>
<evidence type="ECO:0000259" key="2">
    <source>
        <dbReference type="PROSITE" id="PS51831"/>
    </source>
</evidence>
<dbReference type="Pfam" id="PF13487">
    <property type="entry name" value="HD_5"/>
    <property type="match status" value="1"/>
</dbReference>
<dbReference type="PROSITE" id="PS51832">
    <property type="entry name" value="HD_GYP"/>
    <property type="match status" value="1"/>
</dbReference>
<dbReference type="PANTHER" id="PTHR43155">
    <property type="entry name" value="CYCLIC DI-GMP PHOSPHODIESTERASE PA4108-RELATED"/>
    <property type="match status" value="1"/>
</dbReference>
<keyword evidence="1" id="KW-0472">Membrane</keyword>
<keyword evidence="5" id="KW-1185">Reference proteome</keyword>
<dbReference type="PANTHER" id="PTHR43155:SF2">
    <property type="entry name" value="CYCLIC DI-GMP PHOSPHODIESTERASE PA4108"/>
    <property type="match status" value="1"/>
</dbReference>
<dbReference type="NCBIfam" id="TIGR00277">
    <property type="entry name" value="HDIG"/>
    <property type="match status" value="1"/>
</dbReference>